<dbReference type="EMBL" id="LT629762">
    <property type="protein sequence ID" value="SDS02128.1"/>
    <property type="molecule type" value="Genomic_DNA"/>
</dbReference>
<dbReference type="STRING" id="1148509.SAMN05216222_0515"/>
<evidence type="ECO:0000313" key="3">
    <source>
        <dbReference type="Proteomes" id="UP000198481"/>
    </source>
</evidence>
<evidence type="ECO:0000256" key="1">
    <source>
        <dbReference type="SAM" id="SignalP"/>
    </source>
</evidence>
<dbReference type="Proteomes" id="UP000198481">
    <property type="component" value="Chromosome I"/>
</dbReference>
<dbReference type="InterPro" id="IPR017853">
    <property type="entry name" value="GH"/>
</dbReference>
<organism evidence="2 3">
    <name type="scientific">Pseudomonas prosekii</name>
    <dbReference type="NCBI Taxonomy" id="1148509"/>
    <lineage>
        <taxon>Bacteria</taxon>
        <taxon>Pseudomonadati</taxon>
        <taxon>Pseudomonadota</taxon>
        <taxon>Gammaproteobacteria</taxon>
        <taxon>Pseudomonadales</taxon>
        <taxon>Pseudomonadaceae</taxon>
        <taxon>Pseudomonas</taxon>
    </lineage>
</organism>
<keyword evidence="1" id="KW-0732">Signal</keyword>
<reference evidence="3" key="1">
    <citation type="submission" date="2016-10" db="EMBL/GenBank/DDBJ databases">
        <authorList>
            <person name="Varghese N."/>
            <person name="Submissions S."/>
        </authorList>
    </citation>
    <scope>NUCLEOTIDE SEQUENCE [LARGE SCALE GENOMIC DNA]</scope>
    <source>
        <strain evidence="3">LMG 26867</strain>
    </source>
</reference>
<name>A0A1H1NT31_9PSED</name>
<dbReference type="Gene3D" id="3.20.20.80">
    <property type="entry name" value="Glycosidases"/>
    <property type="match status" value="1"/>
</dbReference>
<dbReference type="RefSeq" id="WP_092270413.1">
    <property type="nucleotide sequence ID" value="NZ_LT629762.1"/>
</dbReference>
<dbReference type="AlphaFoldDB" id="A0A1H1NT31"/>
<sequence length="651" mass="72478">MKSVARRLPRRLARGLTLGLLLGWALGSHAAPMHWGEIRDGSLYLQANRPDTVTVRWAPAWQADANEERIYLIDGQGKLQGERLIAATESRGKQSWPLLPGAASYRLEIPGYSFRHYKVEHDDSTVALFAPAKVHFSAETHDGTELYFKVAPGERAVLAGKFHGGVSTLQAQRLSDKLQLLLPLKPYRAYWQFDEVELPVAVTEQVWRLRLRGSGKAAFWLDGTANLFAQNPQQLKPLREDAGQTQLTLHNELLGPTPNLGVALPYVMPPPSSFAVLDALKARSASYYSFVDVTQKQPKYENKFRQLYQQRFGITHDITLLAGSQRQADLRADTMSNAGLDAWLAATRALGGKGTHYIGFADEPNLNYPDYASYQSIFNSMAKQVRSNPANAKAGVRIAMPATSRLVNGPFADNAADKRGIDWAKRLLAESADQVDALAWHEWMIRDLLATRVYRDSVRRAADLVGLDAKGRPRKALLLDQTNMSSGSSLSPYDQETHYASLWWASVVINSSQDGLLEMLNFFQAADEPNYPKGMFKVINDNQFVMKPVGWAQQFIQEHWLHSVMRLENSAFEVDALAMASELQRSVLGVNKAKRLQRVSLAGAKCPLANGSLRYFGADNRSRDAPFSCDNGRLSFDLPGETLFALSWSAQ</sequence>
<gene>
    <name evidence="2" type="ORF">SAMN05216222_0515</name>
</gene>
<feature type="signal peptide" evidence="1">
    <location>
        <begin position="1"/>
        <end position="30"/>
    </location>
</feature>
<proteinExistence type="predicted"/>
<accession>A0A1H1NT31</accession>
<dbReference type="SUPFAM" id="SSF51445">
    <property type="entry name" value="(Trans)glycosidases"/>
    <property type="match status" value="1"/>
</dbReference>
<evidence type="ECO:0000313" key="2">
    <source>
        <dbReference type="EMBL" id="SDS02128.1"/>
    </source>
</evidence>
<feature type="chain" id="PRO_5009255831" evidence="1">
    <location>
        <begin position="31"/>
        <end position="651"/>
    </location>
</feature>
<protein>
    <submittedName>
        <fullName evidence="2">Uncharacterized protein</fullName>
    </submittedName>
</protein>